<dbReference type="EMBL" id="KB742929">
    <property type="protein sequence ID" value="EOB02781.1"/>
    <property type="molecule type" value="Genomic_DNA"/>
</dbReference>
<accession>R0JYU4</accession>
<sequence length="171" mass="19261">MVKLKHHTFESHCAAVDQSCIINMDCHGGRPTHTQFSEVKDEEYSCNVVMMEAYGKGPSNKELNIRSLELECQKQEPCAGAAADNCATRKPLQKQGIAFESNAIIHTNRCVLFRFNISSRSWDHRLYPVRLTEGPRTPAAFTRGTQAARLKGRPQTPPVSRQKPELPFKVH</sequence>
<gene>
    <name evidence="2" type="ORF">Anapl_00911</name>
</gene>
<evidence type="ECO:0000256" key="1">
    <source>
        <dbReference type="SAM" id="MobiDB-lite"/>
    </source>
</evidence>
<reference evidence="3" key="1">
    <citation type="journal article" date="2013" name="Nat. Genet.">
        <title>The duck genome and transcriptome provide insight into an avian influenza virus reservoir species.</title>
        <authorList>
            <person name="Huang Y."/>
            <person name="Li Y."/>
            <person name="Burt D.W."/>
            <person name="Chen H."/>
            <person name="Zhang Y."/>
            <person name="Qian W."/>
            <person name="Kim H."/>
            <person name="Gan S."/>
            <person name="Zhao Y."/>
            <person name="Li J."/>
            <person name="Yi K."/>
            <person name="Feng H."/>
            <person name="Zhu P."/>
            <person name="Li B."/>
            <person name="Liu Q."/>
            <person name="Fairley S."/>
            <person name="Magor K.E."/>
            <person name="Du Z."/>
            <person name="Hu X."/>
            <person name="Goodman L."/>
            <person name="Tafer H."/>
            <person name="Vignal A."/>
            <person name="Lee T."/>
            <person name="Kim K.W."/>
            <person name="Sheng Z."/>
            <person name="An Y."/>
            <person name="Searle S."/>
            <person name="Herrero J."/>
            <person name="Groenen M.A."/>
            <person name="Crooijmans R.P."/>
            <person name="Faraut T."/>
            <person name="Cai Q."/>
            <person name="Webster R.G."/>
            <person name="Aldridge J.R."/>
            <person name="Warren W.C."/>
            <person name="Bartschat S."/>
            <person name="Kehr S."/>
            <person name="Marz M."/>
            <person name="Stadler P.F."/>
            <person name="Smith J."/>
            <person name="Kraus R.H."/>
            <person name="Zhao Y."/>
            <person name="Ren L."/>
            <person name="Fei J."/>
            <person name="Morisson M."/>
            <person name="Kaiser P."/>
            <person name="Griffin D.K."/>
            <person name="Rao M."/>
            <person name="Pitel F."/>
            <person name="Wang J."/>
            <person name="Li N."/>
        </authorList>
    </citation>
    <scope>NUCLEOTIDE SEQUENCE [LARGE SCALE GENOMIC DNA]</scope>
</reference>
<feature type="region of interest" description="Disordered" evidence="1">
    <location>
        <begin position="137"/>
        <end position="171"/>
    </location>
</feature>
<organism evidence="2 3">
    <name type="scientific">Anas platyrhynchos</name>
    <name type="common">Mallard</name>
    <name type="synonym">Anas boschas</name>
    <dbReference type="NCBI Taxonomy" id="8839"/>
    <lineage>
        <taxon>Eukaryota</taxon>
        <taxon>Metazoa</taxon>
        <taxon>Chordata</taxon>
        <taxon>Craniata</taxon>
        <taxon>Vertebrata</taxon>
        <taxon>Euteleostomi</taxon>
        <taxon>Archelosauria</taxon>
        <taxon>Archosauria</taxon>
        <taxon>Dinosauria</taxon>
        <taxon>Saurischia</taxon>
        <taxon>Theropoda</taxon>
        <taxon>Coelurosauria</taxon>
        <taxon>Aves</taxon>
        <taxon>Neognathae</taxon>
        <taxon>Galloanserae</taxon>
        <taxon>Anseriformes</taxon>
        <taxon>Anatidae</taxon>
        <taxon>Anatinae</taxon>
        <taxon>Anas</taxon>
    </lineage>
</organism>
<feature type="compositionally biased region" description="Basic and acidic residues" evidence="1">
    <location>
        <begin position="162"/>
        <end position="171"/>
    </location>
</feature>
<dbReference type="Proteomes" id="UP000296049">
    <property type="component" value="Unassembled WGS sequence"/>
</dbReference>
<keyword evidence="3" id="KW-1185">Reference proteome</keyword>
<proteinExistence type="predicted"/>
<evidence type="ECO:0000313" key="2">
    <source>
        <dbReference type="EMBL" id="EOB02781.1"/>
    </source>
</evidence>
<evidence type="ECO:0000313" key="3">
    <source>
        <dbReference type="Proteomes" id="UP000296049"/>
    </source>
</evidence>
<name>R0JYU4_ANAPL</name>
<protein>
    <submittedName>
        <fullName evidence="2">Uncharacterized protein</fullName>
    </submittedName>
</protein>
<dbReference type="AlphaFoldDB" id="R0JYU4"/>